<dbReference type="InterPro" id="IPR000504">
    <property type="entry name" value="RRM_dom"/>
</dbReference>
<keyword evidence="3" id="KW-0808">Transferase</keyword>
<dbReference type="Pfam" id="PF02825">
    <property type="entry name" value="WWE"/>
    <property type="match status" value="2"/>
</dbReference>
<dbReference type="Proteomes" id="UP001174909">
    <property type="component" value="Unassembled WGS sequence"/>
</dbReference>
<dbReference type="Gene3D" id="3.40.220.10">
    <property type="entry name" value="Leucine Aminopeptidase, subunit E, domain 1"/>
    <property type="match status" value="1"/>
</dbReference>
<evidence type="ECO:0000259" key="8">
    <source>
        <dbReference type="PROSITE" id="PS51154"/>
    </source>
</evidence>
<dbReference type="CDD" id="cd00590">
    <property type="entry name" value="RRM_SF"/>
    <property type="match status" value="5"/>
</dbReference>
<keyword evidence="1 2" id="KW-0694">RNA-binding</keyword>
<accession>A0AA35SRI0</accession>
<feature type="compositionally biased region" description="Basic residues" evidence="4">
    <location>
        <begin position="119"/>
        <end position="136"/>
    </location>
</feature>
<dbReference type="PROSITE" id="PS50918">
    <property type="entry name" value="WWE"/>
    <property type="match status" value="2"/>
</dbReference>
<dbReference type="InterPro" id="IPR012677">
    <property type="entry name" value="Nucleotide-bd_a/b_plait_sf"/>
</dbReference>
<feature type="region of interest" description="Disordered" evidence="4">
    <location>
        <begin position="1"/>
        <end position="21"/>
    </location>
</feature>
<dbReference type="InterPro" id="IPR037197">
    <property type="entry name" value="WWE_dom_sf"/>
</dbReference>
<dbReference type="InterPro" id="IPR012317">
    <property type="entry name" value="Poly(ADP-ribose)pol_cat_dom"/>
</dbReference>
<feature type="domain" description="WWE" evidence="6">
    <location>
        <begin position="1924"/>
        <end position="2000"/>
    </location>
</feature>
<name>A0AA35SRI0_GEOBA</name>
<comment type="caution">
    <text evidence="9">The sequence shown here is derived from an EMBL/GenBank/DDBJ whole genome shotgun (WGS) entry which is preliminary data.</text>
</comment>
<dbReference type="GO" id="GO:0003950">
    <property type="term" value="F:NAD+ poly-ADP-ribosyltransferase activity"/>
    <property type="evidence" value="ECO:0007669"/>
    <property type="project" value="UniProtKB-UniRule"/>
</dbReference>
<dbReference type="InterPro" id="IPR002589">
    <property type="entry name" value="Macro_dom"/>
</dbReference>
<feature type="domain" description="WWE" evidence="6">
    <location>
        <begin position="1845"/>
        <end position="1923"/>
    </location>
</feature>
<feature type="region of interest" description="Disordered" evidence="4">
    <location>
        <begin position="580"/>
        <end position="603"/>
    </location>
</feature>
<evidence type="ECO:0000256" key="1">
    <source>
        <dbReference type="ARBA" id="ARBA00022884"/>
    </source>
</evidence>
<dbReference type="SUPFAM" id="SSF56399">
    <property type="entry name" value="ADP-ribosylation"/>
    <property type="match status" value="1"/>
</dbReference>
<evidence type="ECO:0000259" key="7">
    <source>
        <dbReference type="PROSITE" id="PS51059"/>
    </source>
</evidence>
<dbReference type="SMART" id="SM00360">
    <property type="entry name" value="RRM"/>
    <property type="match status" value="6"/>
</dbReference>
<dbReference type="InterPro" id="IPR018123">
    <property type="entry name" value="WWE-dom_subgr"/>
</dbReference>
<feature type="region of interest" description="Disordered" evidence="4">
    <location>
        <begin position="339"/>
        <end position="383"/>
    </location>
</feature>
<evidence type="ECO:0000256" key="2">
    <source>
        <dbReference type="PROSITE-ProRule" id="PRU00176"/>
    </source>
</evidence>
<dbReference type="InterPro" id="IPR050502">
    <property type="entry name" value="Euk_RNA-bind_prot"/>
</dbReference>
<gene>
    <name evidence="9" type="ORF">GBAR_LOCUS19311</name>
</gene>
<dbReference type="CDD" id="cd02907">
    <property type="entry name" value="Macro_Af1521_BAL-like"/>
    <property type="match status" value="1"/>
</dbReference>
<feature type="domain" description="RRM" evidence="5">
    <location>
        <begin position="505"/>
        <end position="583"/>
    </location>
</feature>
<feature type="domain" description="RRM" evidence="5">
    <location>
        <begin position="153"/>
        <end position="237"/>
    </location>
</feature>
<dbReference type="GO" id="GO:0005634">
    <property type="term" value="C:nucleus"/>
    <property type="evidence" value="ECO:0007669"/>
    <property type="project" value="TreeGrafter"/>
</dbReference>
<feature type="region of interest" description="Disordered" evidence="4">
    <location>
        <begin position="651"/>
        <end position="671"/>
    </location>
</feature>
<evidence type="ECO:0000313" key="9">
    <source>
        <dbReference type="EMBL" id="CAI8034264.1"/>
    </source>
</evidence>
<feature type="region of interest" description="Disordered" evidence="4">
    <location>
        <begin position="1184"/>
        <end position="1209"/>
    </location>
</feature>
<dbReference type="InterPro" id="IPR043472">
    <property type="entry name" value="Macro_dom-like"/>
</dbReference>
<evidence type="ECO:0000313" key="10">
    <source>
        <dbReference type="Proteomes" id="UP001174909"/>
    </source>
</evidence>
<feature type="domain" description="RRM" evidence="5">
    <location>
        <begin position="374"/>
        <end position="458"/>
    </location>
</feature>
<feature type="domain" description="RRM" evidence="5">
    <location>
        <begin position="41"/>
        <end position="122"/>
    </location>
</feature>
<feature type="domain" description="Macro" evidence="8">
    <location>
        <begin position="1653"/>
        <end position="1838"/>
    </location>
</feature>
<keyword evidence="3" id="KW-0520">NAD</keyword>
<dbReference type="GO" id="GO:0008270">
    <property type="term" value="F:zinc ion binding"/>
    <property type="evidence" value="ECO:0007669"/>
    <property type="project" value="InterPro"/>
</dbReference>
<dbReference type="GO" id="GO:0003729">
    <property type="term" value="F:mRNA binding"/>
    <property type="evidence" value="ECO:0007669"/>
    <property type="project" value="TreeGrafter"/>
</dbReference>
<protein>
    <recommendedName>
        <fullName evidence="3">Poly [ADP-ribose] polymerase</fullName>
        <shortName evidence="3">PARP</shortName>
        <ecNumber evidence="3">2.4.2.-</ecNumber>
    </recommendedName>
</protein>
<dbReference type="EC" id="2.4.2.-" evidence="3"/>
<dbReference type="PANTHER" id="PTHR48025:SF1">
    <property type="entry name" value="RRM DOMAIN-CONTAINING PROTEIN"/>
    <property type="match status" value="1"/>
</dbReference>
<dbReference type="Pfam" id="PF01661">
    <property type="entry name" value="Macro"/>
    <property type="match status" value="1"/>
</dbReference>
<dbReference type="PROSITE" id="PS50102">
    <property type="entry name" value="RRM"/>
    <property type="match status" value="6"/>
</dbReference>
<feature type="domain" description="RRM" evidence="5">
    <location>
        <begin position="254"/>
        <end position="338"/>
    </location>
</feature>
<dbReference type="Pfam" id="PF00076">
    <property type="entry name" value="RRM_1"/>
    <property type="match status" value="5"/>
</dbReference>
<feature type="compositionally biased region" description="Polar residues" evidence="4">
    <location>
        <begin position="345"/>
        <end position="358"/>
    </location>
</feature>
<dbReference type="PROSITE" id="PS51059">
    <property type="entry name" value="PARP_CATALYTIC"/>
    <property type="match status" value="1"/>
</dbReference>
<dbReference type="SMART" id="SM00678">
    <property type="entry name" value="WWE"/>
    <property type="match status" value="2"/>
</dbReference>
<sequence>MDYACESDSDTQDSDYDVDSDAESVCSTASSSSLQVQQPSFKVFVSYPPSVKREELKEHLRLCGFSGNVKRLNMFYDKGKKSKGCGYIEFAPPNVGRGAINTLKSMLLLGKHKMDAKKYTGRVRKKSPQHKARRASKKSEACPPVEEDSSELIKVFVGAGVGCTLPDSITTAHLEEHVRGFKSAIQRVFIATDPRTEQSKGYGFVFFKSRRAAETAIKKLSGSVLHGCRLSLEFSKHKEGEIKDNPPPVESSGTKVFVGAQVGGKLPSTIQSVHLQAHFWEFEKVLQNAVIITNPTTSQSKGYGFAIFKTKGAAEAAIRKLGGTDLYGCKLKLEIAKTKEEHTTHGSSSQSSMATGYSSKEREAATSQQEVGGNRVYVGPQSGGRLPSSIQSIHLKTHFWKFEHTLEEVFIVTDPSTKQSKGFGFAVFKSKRAAEAAIREFNGSSLHGCTLKLEIGKQKADGDQSTASRSSSQTSVAGTHAAVSRQPRKAGFPKDPVPPKQGKQFKVFVGGLRHSVQDKHLQEHFSAFSSDIVNVYMYIPGGDQPRKCGFVVFSSHEAAERAISALNGTKLNGGAIRVQRDKHASKPASHTPSVPSAVGTSAPVQPPPLSPCLPSVFNTSVHLQLSPAIPNVPSTFDTRVPVQSAPPIPSVSSVIDVPRQSAPPTPNVPSISDTSVFVQPASIIDTSVPAHPFPTISSVPSILDSSVPVHPAPLLPVAPQSSNTVLLSNLNPEIDEDTIKALCKGIVTGIRFIPVDSASKQSVITFSYVDDAKTAVGELNGKCFLGQKVMASFHLGHSPRVEVKVGNLISPLETPPSIEELIQLRSAEWNLLTSVNPAGSSLYQELTEPFKTNPNVKIDLLPPKVAIQLTGQKDAVESAHCHFKSQLQRHIPVQVDFVQTLMEVHPDFSKHTTERYGVCVTGIHDKSTLIKLDGSGGVVATVREAINALIAGFQRSVVQTQLPLTGHLLASAQKRLNDENVAVRLLFSPDAPQKVDVYSFSPNDHLKALKIVSSKPFVKYVPFQASPSLKQIPLQEVEAEFSVSVAMAEAEGKIYVNGFVKQGVTSAQEQVASLVSKFSVQFSSFACGSEQMLYLKQKLKYQREVTQRFLESLPAEVLIEPNRPLHFKGSPKDIEISQKQLLEGPLLHGLQFQAFPFTAQDKFFLQLEKHVLKPMKREHTGFEYVRSGSEVEPDQRKGRRGSARSEESEFTVTVFSQEPEVFDKAVIALEDITPCVRTLNVAHSNAIECVQQHIEAHEQQYRVRIVVPKDSNTRVLVFGLTEREAGQCLAQLRESIDTTVEAEKYVKVDHNQIKYFKQKKSEEWEELQGMCKSFRVYDKQKQEKGTALIRIEGTLRQVKTFCQRLDTMKALEYFSRMFSVSVERRYNNMWLKFWDAVIKEREESLDLIIVVDSPKRLASRSSSSAENKMEYEFSVCGGDENGTIEVEWEFSDPQIEQKAVRLSETAVRELEKGRKEKKLEVDRYFVDVCIDVKESKVILTAPTGCKDDLEAVEGEIERYVSNRTFGDREITVNDPVLALILGSKSKSSAHLAFANQLSKPHGVSVQCLRHPQCGMRLRGNQDSLDLVEPLIRQKVIREIQSTIDEIKFPVISSLLPFFETPEFVHFSAKIRDELCVLCHFPKVRGENQVIKTAFLKTASADIRIKLEICKGDITNEEVDAIVNAANEDLKHVGGLAKAIVQAGGDSIQMESDLYILQHGKLKAGGVVCLGAGNLACKKVLHAVGPRWVDGRSGEEQTIYFTVLVCLRECQRKGLESVSFPAISTGIFSVPDHICIQASLKAVRDFCQVTTMSAITNIRFVLCHSHVAQRFAQALESDVMMDCIVRMSEVTSSPAAPESHTWEWMYDDGSFLPYQKDVNTLLNDSYGQDPKGEVSFRVGKHTYAVDFSTMLQTNLHTKCQRQIRQVPAAFTLSSPTSVQWNFMNDYQKWTPYSPSDSQAIETTFQSQIRGQRTIKGRTYTFDFTSMCQINIDTSYKRPIQRSVVNPALEATMPDQPKERKERKVTVTLRGPRANLTVAKRRLDEKLDGALANGDITFPSSLEGKILGIIQQQKLDFRMESAAADQKGNKKRVTFKGLSSSVTKATSAIQEEIINYHVAAAEQSAVALPPEWEPQTQNLQLCRVAQGSPEWNRVVENFLKTLSSVRVTEVTRIQNKWLWERYVLHKQRLSFKNNGSVNEMELFHGTRKNDPKLIYEGEDGFDMRFSSTGMWGLANYFAVNASYSGAYAYSRSDGTKEMFIVKVLTGDSYQSPSDQQLRMPPEKPRAVGGKLPFSRVRYDTVTGTTRGSQVFMAYDNDKAYPAYLIQYY</sequence>
<dbReference type="SUPFAM" id="SSF54928">
    <property type="entry name" value="RNA-binding domain, RBD"/>
    <property type="match status" value="6"/>
</dbReference>
<dbReference type="SUPFAM" id="SSF117839">
    <property type="entry name" value="WWE domain"/>
    <property type="match status" value="2"/>
</dbReference>
<feature type="domain" description="PARP catalytic" evidence="7">
    <location>
        <begin position="2126"/>
        <end position="2326"/>
    </location>
</feature>
<evidence type="ECO:0000256" key="4">
    <source>
        <dbReference type="SAM" id="MobiDB-lite"/>
    </source>
</evidence>
<feature type="region of interest" description="Disordered" evidence="4">
    <location>
        <begin position="119"/>
        <end position="144"/>
    </location>
</feature>
<dbReference type="InterPro" id="IPR035979">
    <property type="entry name" value="RBD_domain_sf"/>
</dbReference>
<dbReference type="SUPFAM" id="SSF52949">
    <property type="entry name" value="Macro domain-like"/>
    <property type="match status" value="1"/>
</dbReference>
<evidence type="ECO:0000259" key="5">
    <source>
        <dbReference type="PROSITE" id="PS50102"/>
    </source>
</evidence>
<dbReference type="Gene3D" id="3.30.720.50">
    <property type="match status" value="2"/>
</dbReference>
<keyword evidence="10" id="KW-1185">Reference proteome</keyword>
<dbReference type="Gene3D" id="3.90.228.10">
    <property type="match status" value="1"/>
</dbReference>
<feature type="compositionally biased region" description="Low complexity" evidence="4">
    <location>
        <begin position="464"/>
        <end position="475"/>
    </location>
</feature>
<reference evidence="9" key="1">
    <citation type="submission" date="2023-03" db="EMBL/GenBank/DDBJ databases">
        <authorList>
            <person name="Steffen K."/>
            <person name="Cardenas P."/>
        </authorList>
    </citation>
    <scope>NUCLEOTIDE SEQUENCE</scope>
</reference>
<dbReference type="Pfam" id="PF00644">
    <property type="entry name" value="PARP"/>
    <property type="match status" value="1"/>
</dbReference>
<dbReference type="EMBL" id="CASHTH010002722">
    <property type="protein sequence ID" value="CAI8034264.1"/>
    <property type="molecule type" value="Genomic_DNA"/>
</dbReference>
<organism evidence="9 10">
    <name type="scientific">Geodia barretti</name>
    <name type="common">Barrett's horny sponge</name>
    <dbReference type="NCBI Taxonomy" id="519541"/>
    <lineage>
        <taxon>Eukaryota</taxon>
        <taxon>Metazoa</taxon>
        <taxon>Porifera</taxon>
        <taxon>Demospongiae</taxon>
        <taxon>Heteroscleromorpha</taxon>
        <taxon>Tetractinellida</taxon>
        <taxon>Astrophorina</taxon>
        <taxon>Geodiidae</taxon>
        <taxon>Geodia</taxon>
    </lineage>
</organism>
<dbReference type="SMART" id="SM00506">
    <property type="entry name" value="A1pp"/>
    <property type="match status" value="1"/>
</dbReference>
<dbReference type="Gene3D" id="3.30.70.330">
    <property type="match status" value="6"/>
</dbReference>
<dbReference type="InterPro" id="IPR004170">
    <property type="entry name" value="WWE_dom"/>
</dbReference>
<dbReference type="PANTHER" id="PTHR48025">
    <property type="entry name" value="OS02G0815200 PROTEIN"/>
    <property type="match status" value="1"/>
</dbReference>
<keyword evidence="3" id="KW-0328">Glycosyltransferase</keyword>
<evidence type="ECO:0000256" key="3">
    <source>
        <dbReference type="RuleBase" id="RU362114"/>
    </source>
</evidence>
<dbReference type="PROSITE" id="PS51154">
    <property type="entry name" value="MACRO"/>
    <property type="match status" value="1"/>
</dbReference>
<proteinExistence type="predicted"/>
<evidence type="ECO:0000259" key="6">
    <source>
        <dbReference type="PROSITE" id="PS50918"/>
    </source>
</evidence>
<feature type="domain" description="RRM" evidence="5">
    <location>
        <begin position="723"/>
        <end position="796"/>
    </location>
</feature>
<feature type="region of interest" description="Disordered" evidence="4">
    <location>
        <begin position="457"/>
        <end position="501"/>
    </location>
</feature>